<dbReference type="Pfam" id="PF09768">
    <property type="entry name" value="Peptidase_M76"/>
    <property type="match status" value="2"/>
</dbReference>
<evidence type="ECO:0000256" key="8">
    <source>
        <dbReference type="RuleBase" id="RU364057"/>
    </source>
</evidence>
<dbReference type="PANTHER" id="PTHR21711:SF0">
    <property type="entry name" value="MITOCHONDRIAL INNER MEMBRANE PROTEASE ATP23 HOMOLOG"/>
    <property type="match status" value="1"/>
</dbReference>
<evidence type="ECO:0000313" key="10">
    <source>
        <dbReference type="Proteomes" id="UP000759537"/>
    </source>
</evidence>
<protein>
    <recommendedName>
        <fullName evidence="3 8">Mitochondrial inner membrane protease ATP23</fullName>
        <ecNumber evidence="8">3.4.24.-</ecNumber>
    </recommendedName>
</protein>
<evidence type="ECO:0000313" key="9">
    <source>
        <dbReference type="EMBL" id="KAF8467472.1"/>
    </source>
</evidence>
<keyword evidence="8" id="KW-0472">Membrane</keyword>
<dbReference type="GO" id="GO:0005743">
    <property type="term" value="C:mitochondrial inner membrane"/>
    <property type="evidence" value="ECO:0007669"/>
    <property type="project" value="UniProtKB-SubCell"/>
</dbReference>
<dbReference type="PANTHER" id="PTHR21711">
    <property type="entry name" value="MITOCHONDRIAL INNER MEMBRANE PROTEASE"/>
    <property type="match status" value="1"/>
</dbReference>
<dbReference type="GO" id="GO:0004222">
    <property type="term" value="F:metalloendopeptidase activity"/>
    <property type="evidence" value="ECO:0007669"/>
    <property type="project" value="InterPro"/>
</dbReference>
<dbReference type="GO" id="GO:0034982">
    <property type="term" value="P:mitochondrial protein processing"/>
    <property type="evidence" value="ECO:0007669"/>
    <property type="project" value="TreeGrafter"/>
</dbReference>
<keyword evidence="7 8" id="KW-0482">Metalloprotease</keyword>
<keyword evidence="5 8" id="KW-0479">Metal-binding</keyword>
<dbReference type="InterPro" id="IPR019165">
    <property type="entry name" value="Peptidase_M76_ATP23"/>
</dbReference>
<evidence type="ECO:0000256" key="4">
    <source>
        <dbReference type="ARBA" id="ARBA00022670"/>
    </source>
</evidence>
<keyword evidence="4 8" id="KW-0645">Protease</keyword>
<sequence length="174" mass="19666">MLKHLNLAGVNCDSAHMPCMPCDLTRSGGFSPEAGAVVLCQGNFLNKKHMEHTLVHELVHLYDHAAFNVNWSSLRHHACSEVCLYSPHVKAFTTIVYCLHKIRANSLSGDCSWGREIQRGTFSFSKQHQACVRRRAVLSVMANPNCKDKESAERAVNEVWESCFNDTRPFDEIY</sequence>
<comment type="similarity">
    <text evidence="2 8">Belongs to the peptidase M76 family.</text>
</comment>
<comment type="caution">
    <text evidence="9">The sequence shown here is derived from an EMBL/GenBank/DDBJ whole genome shotgun (WGS) entry which is preliminary data.</text>
</comment>
<dbReference type="EMBL" id="WHVB01000036">
    <property type="protein sequence ID" value="KAF8467472.1"/>
    <property type="molecule type" value="Genomic_DNA"/>
</dbReference>
<dbReference type="Proteomes" id="UP000759537">
    <property type="component" value="Unassembled WGS sequence"/>
</dbReference>
<dbReference type="AlphaFoldDB" id="A0A9P5JXG0"/>
<keyword evidence="8" id="KW-0496">Mitochondrion</keyword>
<evidence type="ECO:0000256" key="6">
    <source>
        <dbReference type="ARBA" id="ARBA00022801"/>
    </source>
</evidence>
<organism evidence="9 10">
    <name type="scientific">Russula ochroleuca</name>
    <dbReference type="NCBI Taxonomy" id="152965"/>
    <lineage>
        <taxon>Eukaryota</taxon>
        <taxon>Fungi</taxon>
        <taxon>Dikarya</taxon>
        <taxon>Basidiomycota</taxon>
        <taxon>Agaricomycotina</taxon>
        <taxon>Agaricomycetes</taxon>
        <taxon>Russulales</taxon>
        <taxon>Russulaceae</taxon>
        <taxon>Russula</taxon>
    </lineage>
</organism>
<dbReference type="GO" id="GO:0033615">
    <property type="term" value="P:mitochondrial proton-transporting ATP synthase complex assembly"/>
    <property type="evidence" value="ECO:0007669"/>
    <property type="project" value="TreeGrafter"/>
</dbReference>
<comment type="subcellular location">
    <subcellularLocation>
        <location evidence="1 8">Mitochondrion inner membrane</location>
        <topology evidence="1 8">Peripheral membrane protein</topology>
        <orientation evidence="1 8">Intermembrane side</orientation>
    </subcellularLocation>
</comment>
<keyword evidence="6 8" id="KW-0378">Hydrolase</keyword>
<evidence type="ECO:0000256" key="1">
    <source>
        <dbReference type="ARBA" id="ARBA00004137"/>
    </source>
</evidence>
<comment type="function">
    <text evidence="8">Has a dual role in the assembly of mitochondrial ATPase.</text>
</comment>
<accession>A0A9P5JXG0</accession>
<evidence type="ECO:0000256" key="7">
    <source>
        <dbReference type="ARBA" id="ARBA00023049"/>
    </source>
</evidence>
<keyword evidence="8" id="KW-0999">Mitochondrion inner membrane</keyword>
<proteinExistence type="inferred from homology"/>
<evidence type="ECO:0000256" key="2">
    <source>
        <dbReference type="ARBA" id="ARBA00009915"/>
    </source>
</evidence>
<dbReference type="OrthoDB" id="285308at2759"/>
<reference evidence="9" key="2">
    <citation type="journal article" date="2020" name="Nat. Commun.">
        <title>Large-scale genome sequencing of mycorrhizal fungi provides insights into the early evolution of symbiotic traits.</title>
        <authorList>
            <person name="Miyauchi S."/>
            <person name="Kiss E."/>
            <person name="Kuo A."/>
            <person name="Drula E."/>
            <person name="Kohler A."/>
            <person name="Sanchez-Garcia M."/>
            <person name="Morin E."/>
            <person name="Andreopoulos B."/>
            <person name="Barry K.W."/>
            <person name="Bonito G."/>
            <person name="Buee M."/>
            <person name="Carver A."/>
            <person name="Chen C."/>
            <person name="Cichocki N."/>
            <person name="Clum A."/>
            <person name="Culley D."/>
            <person name="Crous P.W."/>
            <person name="Fauchery L."/>
            <person name="Girlanda M."/>
            <person name="Hayes R.D."/>
            <person name="Keri Z."/>
            <person name="LaButti K."/>
            <person name="Lipzen A."/>
            <person name="Lombard V."/>
            <person name="Magnuson J."/>
            <person name="Maillard F."/>
            <person name="Murat C."/>
            <person name="Nolan M."/>
            <person name="Ohm R.A."/>
            <person name="Pangilinan J."/>
            <person name="Pereira M.F."/>
            <person name="Perotto S."/>
            <person name="Peter M."/>
            <person name="Pfister S."/>
            <person name="Riley R."/>
            <person name="Sitrit Y."/>
            <person name="Stielow J.B."/>
            <person name="Szollosi G."/>
            <person name="Zifcakova L."/>
            <person name="Stursova M."/>
            <person name="Spatafora J.W."/>
            <person name="Tedersoo L."/>
            <person name="Vaario L.M."/>
            <person name="Yamada A."/>
            <person name="Yan M."/>
            <person name="Wang P."/>
            <person name="Xu J."/>
            <person name="Bruns T."/>
            <person name="Baldrian P."/>
            <person name="Vilgalys R."/>
            <person name="Dunand C."/>
            <person name="Henrissat B."/>
            <person name="Grigoriev I.V."/>
            <person name="Hibbett D."/>
            <person name="Nagy L.G."/>
            <person name="Martin F.M."/>
        </authorList>
    </citation>
    <scope>NUCLEOTIDE SEQUENCE</scope>
    <source>
        <strain evidence="9">Prilba</strain>
    </source>
</reference>
<keyword evidence="10" id="KW-1185">Reference proteome</keyword>
<evidence type="ECO:0000256" key="3">
    <source>
        <dbReference type="ARBA" id="ARBA00014615"/>
    </source>
</evidence>
<dbReference type="GO" id="GO:0046872">
    <property type="term" value="F:metal ion binding"/>
    <property type="evidence" value="ECO:0007669"/>
    <property type="project" value="UniProtKB-KW"/>
</dbReference>
<gene>
    <name evidence="9" type="ORF">DFH94DRAFT_778792</name>
</gene>
<reference evidence="9" key="1">
    <citation type="submission" date="2019-10" db="EMBL/GenBank/DDBJ databases">
        <authorList>
            <consortium name="DOE Joint Genome Institute"/>
            <person name="Kuo A."/>
            <person name="Miyauchi S."/>
            <person name="Kiss E."/>
            <person name="Drula E."/>
            <person name="Kohler A."/>
            <person name="Sanchez-Garcia M."/>
            <person name="Andreopoulos B."/>
            <person name="Barry K.W."/>
            <person name="Bonito G."/>
            <person name="Buee M."/>
            <person name="Carver A."/>
            <person name="Chen C."/>
            <person name="Cichocki N."/>
            <person name="Clum A."/>
            <person name="Culley D."/>
            <person name="Crous P.W."/>
            <person name="Fauchery L."/>
            <person name="Girlanda M."/>
            <person name="Hayes R."/>
            <person name="Keri Z."/>
            <person name="LaButti K."/>
            <person name="Lipzen A."/>
            <person name="Lombard V."/>
            <person name="Magnuson J."/>
            <person name="Maillard F."/>
            <person name="Morin E."/>
            <person name="Murat C."/>
            <person name="Nolan M."/>
            <person name="Ohm R."/>
            <person name="Pangilinan J."/>
            <person name="Pereira M."/>
            <person name="Perotto S."/>
            <person name="Peter M."/>
            <person name="Riley R."/>
            <person name="Sitrit Y."/>
            <person name="Stielow B."/>
            <person name="Szollosi G."/>
            <person name="Zifcakova L."/>
            <person name="Stursova M."/>
            <person name="Spatafora J.W."/>
            <person name="Tedersoo L."/>
            <person name="Vaario L.-M."/>
            <person name="Yamada A."/>
            <person name="Yan M."/>
            <person name="Wang P."/>
            <person name="Xu J."/>
            <person name="Bruns T."/>
            <person name="Baldrian P."/>
            <person name="Vilgalys R."/>
            <person name="Henrissat B."/>
            <person name="Grigoriev I.V."/>
            <person name="Hibbett D."/>
            <person name="Nagy L.G."/>
            <person name="Martin F.M."/>
        </authorList>
    </citation>
    <scope>NUCLEOTIDE SEQUENCE</scope>
    <source>
        <strain evidence="9">Prilba</strain>
    </source>
</reference>
<dbReference type="EC" id="3.4.24.-" evidence="8"/>
<evidence type="ECO:0000256" key="5">
    <source>
        <dbReference type="ARBA" id="ARBA00022723"/>
    </source>
</evidence>
<name>A0A9P5JXG0_9AGAM</name>